<dbReference type="VEuPathDB" id="FungiDB:SPRG_10872"/>
<reference evidence="1 2" key="1">
    <citation type="journal article" date="2013" name="PLoS Genet.">
        <title>Distinctive expansion of potential virulence genes in the genome of the oomycete fish pathogen Saprolegnia parasitica.</title>
        <authorList>
            <person name="Jiang R.H."/>
            <person name="de Bruijn I."/>
            <person name="Haas B.J."/>
            <person name="Belmonte R."/>
            <person name="Lobach L."/>
            <person name="Christie J."/>
            <person name="van den Ackerveken G."/>
            <person name="Bottin A."/>
            <person name="Bulone V."/>
            <person name="Diaz-Moreno S.M."/>
            <person name="Dumas B."/>
            <person name="Fan L."/>
            <person name="Gaulin E."/>
            <person name="Govers F."/>
            <person name="Grenville-Briggs L.J."/>
            <person name="Horner N.R."/>
            <person name="Levin J.Z."/>
            <person name="Mammella M."/>
            <person name="Meijer H.J."/>
            <person name="Morris P."/>
            <person name="Nusbaum C."/>
            <person name="Oome S."/>
            <person name="Phillips A.J."/>
            <person name="van Rooyen D."/>
            <person name="Rzeszutek E."/>
            <person name="Saraiva M."/>
            <person name="Secombes C.J."/>
            <person name="Seidl M.F."/>
            <person name="Snel B."/>
            <person name="Stassen J.H."/>
            <person name="Sykes S."/>
            <person name="Tripathy S."/>
            <person name="van den Berg H."/>
            <person name="Vega-Arreguin J.C."/>
            <person name="Wawra S."/>
            <person name="Young S.K."/>
            <person name="Zeng Q."/>
            <person name="Dieguez-Uribeondo J."/>
            <person name="Russ C."/>
            <person name="Tyler B.M."/>
            <person name="van West P."/>
        </authorList>
    </citation>
    <scope>NUCLEOTIDE SEQUENCE [LARGE SCALE GENOMIC DNA]</scope>
    <source>
        <strain evidence="1 2">CBS 223.65</strain>
    </source>
</reference>
<sequence length="201" mass="21034">MAEPAAKRAAESPVAWYDTPVVVLVLQCIPAFTDVASMLEALPPSTRTRSGAALLALHRQHGIPGGHLWPVLELDQIPHALMDLAVSALPMVPTLRVSRAQGNDIVGSVHVSLAASDLVRSLVLRSDHICSLATFLERYGHAVVRITLHVRGDAATGAVASALQHCTGPHQMSLHLSVDAAASMTPLLAAVATHALGALSL</sequence>
<dbReference type="AlphaFoldDB" id="A0A067C4L7"/>
<protein>
    <submittedName>
        <fullName evidence="1">Uncharacterized protein</fullName>
    </submittedName>
</protein>
<name>A0A067C4L7_SAPPC</name>
<keyword evidence="2" id="KW-1185">Reference proteome</keyword>
<dbReference type="GeneID" id="24132958"/>
<proteinExistence type="predicted"/>
<accession>A0A067C4L7</accession>
<evidence type="ECO:0000313" key="2">
    <source>
        <dbReference type="Proteomes" id="UP000030745"/>
    </source>
</evidence>
<evidence type="ECO:0000313" key="1">
    <source>
        <dbReference type="EMBL" id="KDO24085.1"/>
    </source>
</evidence>
<dbReference type="Proteomes" id="UP000030745">
    <property type="component" value="Unassembled WGS sequence"/>
</dbReference>
<organism evidence="1 2">
    <name type="scientific">Saprolegnia parasitica (strain CBS 223.65)</name>
    <dbReference type="NCBI Taxonomy" id="695850"/>
    <lineage>
        <taxon>Eukaryota</taxon>
        <taxon>Sar</taxon>
        <taxon>Stramenopiles</taxon>
        <taxon>Oomycota</taxon>
        <taxon>Saprolegniomycetes</taxon>
        <taxon>Saprolegniales</taxon>
        <taxon>Saprolegniaceae</taxon>
        <taxon>Saprolegnia</taxon>
    </lineage>
</organism>
<gene>
    <name evidence="1" type="ORF">SPRG_10872</name>
</gene>
<dbReference type="EMBL" id="KK583246">
    <property type="protein sequence ID" value="KDO24085.1"/>
    <property type="molecule type" value="Genomic_DNA"/>
</dbReference>
<dbReference type="RefSeq" id="XP_012205221.1">
    <property type="nucleotide sequence ID" value="XM_012349831.1"/>
</dbReference>
<dbReference type="KEGG" id="spar:SPRG_10872"/>